<protein>
    <submittedName>
        <fullName evidence="1">Uncharacterized protein</fullName>
    </submittedName>
</protein>
<dbReference type="EMBL" id="CAEKKB010000007">
    <property type="protein sequence ID" value="CAB4319252.1"/>
    <property type="molecule type" value="Genomic_DNA"/>
</dbReference>
<evidence type="ECO:0000313" key="2">
    <source>
        <dbReference type="Proteomes" id="UP000507245"/>
    </source>
</evidence>
<evidence type="ECO:0000313" key="1">
    <source>
        <dbReference type="EMBL" id="CAB4319252.1"/>
    </source>
</evidence>
<gene>
    <name evidence="1" type="ORF">ORAREDHAP_LOCUS46438</name>
</gene>
<dbReference type="Proteomes" id="UP000507245">
    <property type="component" value="Unassembled WGS sequence"/>
</dbReference>
<keyword evidence="2" id="KW-1185">Reference proteome</keyword>
<sequence>MITQEKETSTVLAYSHAYAQYFSRLKKCKRGHDTAKEEEDACRKATTGIYTLEPVLPKSIY</sequence>
<reference evidence="2" key="1">
    <citation type="journal article" date="2020" name="Genome Biol.">
        <title>Gamete binning: chromosome-level and haplotype-resolved genome assembly enabled by high-throughput single-cell sequencing of gamete genomes.</title>
        <authorList>
            <person name="Campoy J.A."/>
            <person name="Sun H."/>
            <person name="Goel M."/>
            <person name="Jiao W.-B."/>
            <person name="Folz-Donahue K."/>
            <person name="Wang N."/>
            <person name="Rubio M."/>
            <person name="Liu C."/>
            <person name="Kukat C."/>
            <person name="Ruiz D."/>
            <person name="Huettel B."/>
            <person name="Schneeberger K."/>
        </authorList>
    </citation>
    <scope>NUCLEOTIDE SEQUENCE [LARGE SCALE GENOMIC DNA]</scope>
    <source>
        <strain evidence="2">cv. Rojo Pasion</strain>
    </source>
</reference>
<name>A0A6J5Y3Y4_PRUAR</name>
<accession>A0A6J5Y3Y4</accession>
<dbReference type="AlphaFoldDB" id="A0A6J5Y3Y4"/>
<organism evidence="1 2">
    <name type="scientific">Prunus armeniaca</name>
    <name type="common">Apricot</name>
    <name type="synonym">Armeniaca vulgaris</name>
    <dbReference type="NCBI Taxonomy" id="36596"/>
    <lineage>
        <taxon>Eukaryota</taxon>
        <taxon>Viridiplantae</taxon>
        <taxon>Streptophyta</taxon>
        <taxon>Embryophyta</taxon>
        <taxon>Tracheophyta</taxon>
        <taxon>Spermatophyta</taxon>
        <taxon>Magnoliopsida</taxon>
        <taxon>eudicotyledons</taxon>
        <taxon>Gunneridae</taxon>
        <taxon>Pentapetalae</taxon>
        <taxon>rosids</taxon>
        <taxon>fabids</taxon>
        <taxon>Rosales</taxon>
        <taxon>Rosaceae</taxon>
        <taxon>Amygdaloideae</taxon>
        <taxon>Amygdaleae</taxon>
        <taxon>Prunus</taxon>
    </lineage>
</organism>
<proteinExistence type="predicted"/>